<evidence type="ECO:0000313" key="4">
    <source>
        <dbReference type="EMBL" id="OLT59810.1"/>
    </source>
</evidence>
<reference evidence="4 5" key="1">
    <citation type="submission" date="2016-10" db="EMBL/GenBank/DDBJ databases">
        <title>Comparative genomics uncovers the prolific and rare metabolic potential of the cyanobacterial genus Moorea.</title>
        <authorList>
            <person name="Leao T."/>
            <person name="Castelao G."/>
            <person name="Korobeynikov A."/>
            <person name="Monroe E.A."/>
            <person name="Podell S."/>
            <person name="Glukhov E."/>
            <person name="Allen E."/>
            <person name="Gerwick W.H."/>
            <person name="Gerwick L."/>
        </authorList>
    </citation>
    <scope>NUCLEOTIDE SEQUENCE [LARGE SCALE GENOMIC DNA]</scope>
    <source>
        <strain evidence="4 5">PNG5-198</strain>
    </source>
</reference>
<dbReference type="InterPro" id="IPR011542">
    <property type="entry name" value="SUF_FeS_clus_asmbl_SufD"/>
</dbReference>
<comment type="caution">
    <text evidence="4">The sequence shown here is derived from an EMBL/GenBank/DDBJ whole genome shotgun (WGS) entry which is preliminary data.</text>
</comment>
<proteinExistence type="inferred from homology"/>
<dbReference type="AlphaFoldDB" id="A0A1U7N1I3"/>
<comment type="similarity">
    <text evidence="1">Belongs to the iron-sulfur cluster assembly SufBD family.</text>
</comment>
<dbReference type="Pfam" id="PF19295">
    <property type="entry name" value="SufBD_N"/>
    <property type="match status" value="1"/>
</dbReference>
<dbReference type="PANTHER" id="PTHR43575:SF1">
    <property type="entry name" value="PROTEIN ABCI7, CHLOROPLASTIC"/>
    <property type="match status" value="1"/>
</dbReference>
<dbReference type="PANTHER" id="PTHR43575">
    <property type="entry name" value="PROTEIN ABCI7, CHLOROPLASTIC"/>
    <property type="match status" value="1"/>
</dbReference>
<name>A0A1U7N1I3_9CYAN</name>
<evidence type="ECO:0000259" key="2">
    <source>
        <dbReference type="Pfam" id="PF01458"/>
    </source>
</evidence>
<dbReference type="EMBL" id="MKZS01000001">
    <property type="protein sequence ID" value="OLT59810.1"/>
    <property type="molecule type" value="Genomic_DNA"/>
</dbReference>
<dbReference type="InterPro" id="IPR045595">
    <property type="entry name" value="SufBD_N"/>
</dbReference>
<dbReference type="NCBIfam" id="TIGR01981">
    <property type="entry name" value="sufD"/>
    <property type="match status" value="1"/>
</dbReference>
<protein>
    <submittedName>
        <fullName evidence="4">Fe-S cluster assembly protein SufD</fullName>
    </submittedName>
</protein>
<evidence type="ECO:0000313" key="5">
    <source>
        <dbReference type="Proteomes" id="UP000186657"/>
    </source>
</evidence>
<dbReference type="SUPFAM" id="SSF101960">
    <property type="entry name" value="Stabilizer of iron transporter SufD"/>
    <property type="match status" value="1"/>
</dbReference>
<dbReference type="InterPro" id="IPR000825">
    <property type="entry name" value="SUF_FeS_clus_asmbl_SufBD_core"/>
</dbReference>
<dbReference type="Pfam" id="PF01458">
    <property type="entry name" value="SUFBD_core"/>
    <property type="match status" value="1"/>
</dbReference>
<feature type="domain" description="SUF system FeS cluster assembly SufBD core" evidence="2">
    <location>
        <begin position="185"/>
        <end position="416"/>
    </location>
</feature>
<evidence type="ECO:0000256" key="1">
    <source>
        <dbReference type="ARBA" id="ARBA00043967"/>
    </source>
</evidence>
<keyword evidence="5" id="KW-1185">Reference proteome</keyword>
<dbReference type="RefSeq" id="WP_075899494.1">
    <property type="nucleotide sequence ID" value="NZ_MKZS01000001.1"/>
</dbReference>
<dbReference type="InterPro" id="IPR037284">
    <property type="entry name" value="SUF_FeS_clus_asmbl_SufBD_sf"/>
</dbReference>
<sequence length="449" mass="49204">MTMEVSVKREVSYLSALLEQCRQDNPVEMDWLQELSNHARGIAQELAIPTTKDEEWRFTDLSPLMQVTFEAAVAVDTSTLDISPVVLPEAINSRLVFVNGIYAPELSSLAGLPEGVFVGNLAELPSEYQSRIADYLGKQQGATDVFTLLNTAGLTDVAVIWLPRNTEVTVPIHLLFVSMADGVPRLFQPRCLVVAEAGSQLSLVEEYWQGQEENSAQGVYLTNSVTEVWVGENARVTHIRVDGESNQAFHVGKSAIAQARNSFYSCHGVAFGGKLSRHTLEVFQMGEGTETILNGLTAISEQQLADTHSAVMLNHPNGISNQLQKCIIDGSAHAVFNGKVSVPQPAQLTNAAQLNRNLLLSPKARVDTKPQLEITADNVKCSHGATVSQLEADEVFYLQSRGLKETDARNLLIDAFVAEIINQIPLASLRQRLSETVISSKRERNNVQQ</sequence>
<organism evidence="4 5">
    <name type="scientific">Moorena bouillonii PNG</name>
    <dbReference type="NCBI Taxonomy" id="568701"/>
    <lineage>
        <taxon>Bacteria</taxon>
        <taxon>Bacillati</taxon>
        <taxon>Cyanobacteriota</taxon>
        <taxon>Cyanophyceae</taxon>
        <taxon>Coleofasciculales</taxon>
        <taxon>Coleofasciculaceae</taxon>
        <taxon>Moorena</taxon>
    </lineage>
</organism>
<feature type="domain" description="SUF system FeS cluster assembly SufBD N-terminal" evidence="3">
    <location>
        <begin position="30"/>
        <end position="173"/>
    </location>
</feature>
<dbReference type="GO" id="GO:0016226">
    <property type="term" value="P:iron-sulfur cluster assembly"/>
    <property type="evidence" value="ECO:0007669"/>
    <property type="project" value="InterPro"/>
</dbReference>
<dbReference type="Proteomes" id="UP000186657">
    <property type="component" value="Unassembled WGS sequence"/>
</dbReference>
<gene>
    <name evidence="4" type="ORF">BJP37_13030</name>
</gene>
<dbReference type="InterPro" id="IPR055346">
    <property type="entry name" value="Fe-S_cluster_assembly_SufBD"/>
</dbReference>
<accession>A0A1U7N1I3</accession>
<evidence type="ECO:0000259" key="3">
    <source>
        <dbReference type="Pfam" id="PF19295"/>
    </source>
</evidence>